<dbReference type="InterPro" id="IPR025194">
    <property type="entry name" value="RodZ-like_C"/>
</dbReference>
<proteinExistence type="predicted"/>
<dbReference type="InterPro" id="IPR050400">
    <property type="entry name" value="Bact_Cytoskel_RodZ"/>
</dbReference>
<dbReference type="Gene3D" id="1.10.260.40">
    <property type="entry name" value="lambda repressor-like DNA-binding domains"/>
    <property type="match status" value="1"/>
</dbReference>
<dbReference type="Pfam" id="PF13413">
    <property type="entry name" value="HTH_25"/>
    <property type="match status" value="1"/>
</dbReference>
<dbReference type="GO" id="GO:0003677">
    <property type="term" value="F:DNA binding"/>
    <property type="evidence" value="ECO:0007669"/>
    <property type="project" value="InterPro"/>
</dbReference>
<accession>A0A557QDF9</accession>
<dbReference type="EMBL" id="VMNK01000023">
    <property type="protein sequence ID" value="TVO50952.1"/>
    <property type="molecule type" value="Genomic_DNA"/>
</dbReference>
<evidence type="ECO:0000259" key="1">
    <source>
        <dbReference type="Pfam" id="PF13464"/>
    </source>
</evidence>
<dbReference type="PANTHER" id="PTHR34475">
    <property type="match status" value="1"/>
</dbReference>
<organism evidence="2 3">
    <name type="scientific">Denitromonas halophila</name>
    <dbReference type="NCBI Taxonomy" id="1629404"/>
    <lineage>
        <taxon>Bacteria</taxon>
        <taxon>Pseudomonadati</taxon>
        <taxon>Pseudomonadota</taxon>
        <taxon>Betaproteobacteria</taxon>
        <taxon>Rhodocyclales</taxon>
        <taxon>Zoogloeaceae</taxon>
        <taxon>Denitromonas</taxon>
    </lineage>
</organism>
<feature type="domain" description="Cytoskeleton protein RodZ-like C-terminal" evidence="1">
    <location>
        <begin position="251"/>
        <end position="322"/>
    </location>
</feature>
<dbReference type="PANTHER" id="PTHR34475:SF1">
    <property type="entry name" value="CYTOSKELETON PROTEIN RODZ"/>
    <property type="match status" value="1"/>
</dbReference>
<dbReference type="CDD" id="cd00093">
    <property type="entry name" value="HTH_XRE"/>
    <property type="match status" value="1"/>
</dbReference>
<gene>
    <name evidence="2" type="ORF">FHP91_20425</name>
</gene>
<evidence type="ECO:0000313" key="2">
    <source>
        <dbReference type="EMBL" id="TVO50952.1"/>
    </source>
</evidence>
<dbReference type="Proteomes" id="UP000319502">
    <property type="component" value="Unassembled WGS sequence"/>
</dbReference>
<comment type="caution">
    <text evidence="2">The sequence shown here is derived from an EMBL/GenBank/DDBJ whole genome shotgun (WGS) entry which is preliminary data.</text>
</comment>
<evidence type="ECO:0000313" key="3">
    <source>
        <dbReference type="Proteomes" id="UP000319502"/>
    </source>
</evidence>
<dbReference type="AlphaFoldDB" id="A0A557QDF9"/>
<sequence>MLDVSAEQAAAVVGVGDMLRTTREHHGLSLVDVAQALKLTQRQVQALEDERFDALPGAAFARGFLRNYARLLGLDPEPLIQSLAQTSGVAAPAELAPISNAQGTLPNGDGALRPSALPMALIAALLMLAVVGGWYFDWFQTTEDPATGAAVADTPVAPAALTPVVPPPDSAPLVIPDDAPTAQVAPTTAPTALEAVAVPSMPGAPAPVVPSAPQSDAATPVAAAVVPVPAPAAPKPEVAAPVEPVKSSRLVFRFSKESWVEVRDASGEIIFSRTNRAGSVQEVSGKPPYRLVVGNAKSVELEYGGKPVDLAPHTNVSVARLTLE</sequence>
<protein>
    <submittedName>
        <fullName evidence="2">Helix-turn-helix domain-containing protein</fullName>
    </submittedName>
</protein>
<keyword evidence="3" id="KW-1185">Reference proteome</keyword>
<dbReference type="InterPro" id="IPR001387">
    <property type="entry name" value="Cro/C1-type_HTH"/>
</dbReference>
<dbReference type="SUPFAM" id="SSF47413">
    <property type="entry name" value="lambda repressor-like DNA-binding domains"/>
    <property type="match status" value="1"/>
</dbReference>
<name>A0A557QDF9_9RHOO</name>
<reference evidence="2 3" key="1">
    <citation type="submission" date="2019-07" db="EMBL/GenBank/DDBJ databases">
        <title>The pathways for chlorine oxyanion respiration interact through the shared metabolite chlorate.</title>
        <authorList>
            <person name="Barnum T.P."/>
            <person name="Cheng Y."/>
            <person name="Hill K.A."/>
            <person name="Lucas L.N."/>
            <person name="Carlson H.K."/>
            <person name="Coates J.D."/>
        </authorList>
    </citation>
    <scope>NUCLEOTIDE SEQUENCE [LARGE SCALE GENOMIC DNA]</scope>
    <source>
        <strain evidence="2 3">SFB-3</strain>
    </source>
</reference>
<dbReference type="Pfam" id="PF13464">
    <property type="entry name" value="RodZ_C"/>
    <property type="match status" value="1"/>
</dbReference>
<dbReference type="OrthoDB" id="8561330at2"/>
<dbReference type="InterPro" id="IPR010982">
    <property type="entry name" value="Lambda_DNA-bd_dom_sf"/>
</dbReference>